<feature type="domain" description="PPIase FKBP-type" evidence="8">
    <location>
        <begin position="82"/>
        <end position="131"/>
    </location>
</feature>
<evidence type="ECO:0000256" key="1">
    <source>
        <dbReference type="ARBA" id="ARBA00000971"/>
    </source>
</evidence>
<evidence type="ECO:0000259" key="8">
    <source>
        <dbReference type="PROSITE" id="PS50059"/>
    </source>
</evidence>
<dbReference type="Pfam" id="PF00254">
    <property type="entry name" value="FKBP_C"/>
    <property type="match status" value="1"/>
</dbReference>
<dbReference type="GO" id="GO:0003755">
    <property type="term" value="F:peptidyl-prolyl cis-trans isomerase activity"/>
    <property type="evidence" value="ECO:0007669"/>
    <property type="project" value="UniProtKB-EC"/>
</dbReference>
<gene>
    <name evidence="9" type="primary">tig</name>
    <name evidence="9" type="ORF">NK125_00450</name>
</gene>
<reference evidence="9 10" key="1">
    <citation type="journal article" date="2022" name="Genome Biol. Evol.">
        <title>Host diet, physiology and behaviors set the stage for Lachnospiraceae cladogenesis.</title>
        <authorList>
            <person name="Vera-Ponce De Leon A."/>
            <person name="Schneider M."/>
            <person name="Jahnes B.C."/>
            <person name="Sadowski V."/>
            <person name="Camuy-Velez L.A."/>
            <person name="Duan J."/>
            <person name="Sabree Z.L."/>
        </authorList>
    </citation>
    <scope>NUCLEOTIDE SEQUENCE [LARGE SCALE GENOMIC DNA]</scope>
    <source>
        <strain evidence="9 10">PAL113</strain>
    </source>
</reference>
<dbReference type="NCBIfam" id="TIGR00115">
    <property type="entry name" value="tig"/>
    <property type="match status" value="1"/>
</dbReference>
<proteinExistence type="predicted"/>
<dbReference type="PROSITE" id="PS51257">
    <property type="entry name" value="PROKAR_LIPOPROTEIN"/>
    <property type="match status" value="1"/>
</dbReference>
<sequence length="352" mass="39539">MKKRVIAVIATATLLIGAVTGCQKNSSINTDELELAGYKGIEVAQVEKPEKVTDEDVENQINSTLEAKATKEEIEDRAVEKGDVANIDFSGKVDGEVFDGGTAEGYDLEIGSGNFIEGFEDSIIGHNIGDEFDWNGKFPDDYQSTDLAGKDVVFTIKVNKISEKKVPELTDDLVKELTTDEKSKTVKEYKEEVKEQLTTQRQQTYDSTLYGEVWTAVSDKATIKKYPEDRIKELLDETIAQHKESAEQYGMEFKDYIAQYQVETEEEFEAAVEESIKKSLKDEIIAAGIAKKEKLEPSDKEYEKIYEELAESIGYDVKTMKEAYEEDVIKNAALKLHVTKWLADNCVQVKGE</sequence>
<dbReference type="EMBL" id="JAMZFW010000001">
    <property type="protein sequence ID" value="MCP1100884.1"/>
    <property type="molecule type" value="Genomic_DNA"/>
</dbReference>
<protein>
    <recommendedName>
        <fullName evidence="7">peptidylprolyl isomerase</fullName>
        <ecNumber evidence="7">5.2.1.8</ecNumber>
    </recommendedName>
</protein>
<name>A0ABT1E5N2_9FIRM</name>
<keyword evidence="6" id="KW-0131">Cell cycle</keyword>
<evidence type="ECO:0000256" key="7">
    <source>
        <dbReference type="PROSITE-ProRule" id="PRU00277"/>
    </source>
</evidence>
<evidence type="ECO:0000313" key="9">
    <source>
        <dbReference type="EMBL" id="MCP1100884.1"/>
    </source>
</evidence>
<evidence type="ECO:0000256" key="3">
    <source>
        <dbReference type="ARBA" id="ARBA00022618"/>
    </source>
</evidence>
<dbReference type="Gene3D" id="1.10.3120.10">
    <property type="entry name" value="Trigger factor, C-terminal domain"/>
    <property type="match status" value="1"/>
</dbReference>
<keyword evidence="5 7" id="KW-0413">Isomerase</keyword>
<keyword evidence="3" id="KW-0132">Cell division</keyword>
<dbReference type="EC" id="5.2.1.8" evidence="7"/>
<keyword evidence="10" id="KW-1185">Reference proteome</keyword>
<comment type="caution">
    <text evidence="9">The sequence shown here is derived from an EMBL/GenBank/DDBJ whole genome shotgun (WGS) entry which is preliminary data.</text>
</comment>
<evidence type="ECO:0000256" key="5">
    <source>
        <dbReference type="ARBA" id="ARBA00023235"/>
    </source>
</evidence>
<dbReference type="InterPro" id="IPR008880">
    <property type="entry name" value="Trigger_fac_C"/>
</dbReference>
<dbReference type="SUPFAM" id="SSF109998">
    <property type="entry name" value="Triger factor/SurA peptide-binding domain-like"/>
    <property type="match status" value="1"/>
</dbReference>
<dbReference type="InterPro" id="IPR027304">
    <property type="entry name" value="Trigger_fact/SurA_dom_sf"/>
</dbReference>
<evidence type="ECO:0000313" key="10">
    <source>
        <dbReference type="Proteomes" id="UP001523566"/>
    </source>
</evidence>
<dbReference type="InterPro" id="IPR046357">
    <property type="entry name" value="PPIase_dom_sf"/>
</dbReference>
<organism evidence="9 10">
    <name type="scientific">Aequitasia blattaphilus</name>
    <dbReference type="NCBI Taxonomy" id="2949332"/>
    <lineage>
        <taxon>Bacteria</taxon>
        <taxon>Bacillati</taxon>
        <taxon>Bacillota</taxon>
        <taxon>Clostridia</taxon>
        <taxon>Lachnospirales</taxon>
        <taxon>Lachnospiraceae</taxon>
        <taxon>Aequitasia</taxon>
    </lineage>
</organism>
<accession>A0ABT1E5N2</accession>
<dbReference type="InterPro" id="IPR001179">
    <property type="entry name" value="PPIase_FKBP_dom"/>
</dbReference>
<evidence type="ECO:0000256" key="6">
    <source>
        <dbReference type="ARBA" id="ARBA00023306"/>
    </source>
</evidence>
<dbReference type="SUPFAM" id="SSF54534">
    <property type="entry name" value="FKBP-like"/>
    <property type="match status" value="1"/>
</dbReference>
<keyword evidence="4 7" id="KW-0697">Rotamase</keyword>
<evidence type="ECO:0000256" key="4">
    <source>
        <dbReference type="ARBA" id="ARBA00023110"/>
    </source>
</evidence>
<dbReference type="InterPro" id="IPR005215">
    <property type="entry name" value="Trig_fac"/>
</dbReference>
<dbReference type="Pfam" id="PF05698">
    <property type="entry name" value="Trigger_C"/>
    <property type="match status" value="1"/>
</dbReference>
<dbReference type="RefSeq" id="WP_262064672.1">
    <property type="nucleotide sequence ID" value="NZ_JAMXOD010000001.1"/>
</dbReference>
<comment type="subcellular location">
    <subcellularLocation>
        <location evidence="2">Cytoplasm</location>
    </subcellularLocation>
</comment>
<dbReference type="InterPro" id="IPR037041">
    <property type="entry name" value="Trigger_fac_C_sf"/>
</dbReference>
<evidence type="ECO:0000256" key="2">
    <source>
        <dbReference type="ARBA" id="ARBA00004496"/>
    </source>
</evidence>
<dbReference type="Proteomes" id="UP001523566">
    <property type="component" value="Unassembled WGS sequence"/>
</dbReference>
<dbReference type="Gene3D" id="3.10.50.40">
    <property type="match status" value="1"/>
</dbReference>
<dbReference type="PROSITE" id="PS50059">
    <property type="entry name" value="FKBP_PPIASE"/>
    <property type="match status" value="1"/>
</dbReference>
<comment type="catalytic activity">
    <reaction evidence="1 7">
        <text>[protein]-peptidylproline (omega=180) = [protein]-peptidylproline (omega=0)</text>
        <dbReference type="Rhea" id="RHEA:16237"/>
        <dbReference type="Rhea" id="RHEA-COMP:10747"/>
        <dbReference type="Rhea" id="RHEA-COMP:10748"/>
        <dbReference type="ChEBI" id="CHEBI:83833"/>
        <dbReference type="ChEBI" id="CHEBI:83834"/>
        <dbReference type="EC" id="5.2.1.8"/>
    </reaction>
</comment>